<name>A0A8T0CV85_CORYI</name>
<evidence type="ECO:0000313" key="11">
    <source>
        <dbReference type="Proteomes" id="UP000806378"/>
    </source>
</evidence>
<dbReference type="EMBL" id="MU089565">
    <property type="protein sequence ID" value="KAF7851074.1"/>
    <property type="molecule type" value="Genomic_DNA"/>
</dbReference>
<keyword evidence="4" id="KW-0964">Secreted</keyword>
<dbReference type="Proteomes" id="UP000806378">
    <property type="component" value="Unassembled WGS sequence"/>
</dbReference>
<gene>
    <name evidence="10" type="ORF">BT93_L4665</name>
</gene>
<dbReference type="GO" id="GO:1902025">
    <property type="term" value="P:nitrate import"/>
    <property type="evidence" value="ECO:0007669"/>
    <property type="project" value="TreeGrafter"/>
</dbReference>
<evidence type="ECO:0000256" key="8">
    <source>
        <dbReference type="SAM" id="MobiDB-lite"/>
    </source>
</evidence>
<feature type="compositionally biased region" description="Basic and acidic residues" evidence="8">
    <location>
        <begin position="61"/>
        <end position="72"/>
    </location>
</feature>
<comment type="subcellular location">
    <subcellularLocation>
        <location evidence="1">Secreted</location>
        <location evidence="1">Extracellular space</location>
        <location evidence="1">Apoplast</location>
    </subcellularLocation>
</comment>
<dbReference type="InterPro" id="IPR033250">
    <property type="entry name" value="CEP"/>
</dbReference>
<comment type="similarity">
    <text evidence="2">Belongs to the C-terminally encoded plant signaling peptide (CEP) family.</text>
</comment>
<dbReference type="GO" id="GO:0048364">
    <property type="term" value="P:root development"/>
    <property type="evidence" value="ECO:0007669"/>
    <property type="project" value="InterPro"/>
</dbReference>
<evidence type="ECO:0000313" key="10">
    <source>
        <dbReference type="EMBL" id="KAF7851074.1"/>
    </source>
</evidence>
<keyword evidence="9" id="KW-1133">Transmembrane helix</keyword>
<evidence type="ECO:0000256" key="7">
    <source>
        <dbReference type="ARBA" id="ARBA00023278"/>
    </source>
</evidence>
<evidence type="ECO:0000256" key="1">
    <source>
        <dbReference type="ARBA" id="ARBA00004271"/>
    </source>
</evidence>
<keyword evidence="5" id="KW-0372">Hormone</keyword>
<dbReference type="AlphaFoldDB" id="A0A8T0CV85"/>
<evidence type="ECO:0000256" key="3">
    <source>
        <dbReference type="ARBA" id="ARBA00022523"/>
    </source>
</evidence>
<keyword evidence="9" id="KW-0472">Membrane</keyword>
<dbReference type="GO" id="GO:1901371">
    <property type="term" value="P:regulation of leaf morphogenesis"/>
    <property type="evidence" value="ECO:0007669"/>
    <property type="project" value="TreeGrafter"/>
</dbReference>
<keyword evidence="3" id="KW-0052">Apoplast</keyword>
<dbReference type="GO" id="GO:0005179">
    <property type="term" value="F:hormone activity"/>
    <property type="evidence" value="ECO:0007669"/>
    <property type="project" value="UniProtKB-KW"/>
</dbReference>
<reference evidence="10" key="1">
    <citation type="submission" date="2020-05" db="EMBL/GenBank/DDBJ databases">
        <title>WGS assembly of Corymbia citriodora subspecies variegata.</title>
        <authorList>
            <person name="Barry K."/>
            <person name="Hundley H."/>
            <person name="Shu S."/>
            <person name="Jenkins J."/>
            <person name="Grimwood J."/>
            <person name="Baten A."/>
        </authorList>
    </citation>
    <scope>NUCLEOTIDE SEQUENCE</scope>
    <source>
        <strain evidence="10">CV2-018</strain>
    </source>
</reference>
<feature type="compositionally biased region" description="Basic and acidic residues" evidence="8">
    <location>
        <begin position="114"/>
        <end position="131"/>
    </location>
</feature>
<evidence type="ECO:0000256" key="6">
    <source>
        <dbReference type="ARBA" id="ARBA00022729"/>
    </source>
</evidence>
<keyword evidence="7" id="KW-0379">Hydroxylation</keyword>
<comment type="caution">
    <text evidence="10">The sequence shown here is derived from an EMBL/GenBank/DDBJ whole genome shotgun (WGS) entry which is preliminary data.</text>
</comment>
<evidence type="ECO:0000256" key="2">
    <source>
        <dbReference type="ARBA" id="ARBA00008963"/>
    </source>
</evidence>
<proteinExistence type="inferred from homology"/>
<dbReference type="GO" id="GO:2000280">
    <property type="term" value="P:regulation of root development"/>
    <property type="evidence" value="ECO:0007669"/>
    <property type="project" value="TreeGrafter"/>
</dbReference>
<keyword evidence="6" id="KW-0732">Signal</keyword>
<evidence type="ECO:0000256" key="9">
    <source>
        <dbReference type="SAM" id="Phobius"/>
    </source>
</evidence>
<feature type="region of interest" description="Disordered" evidence="8">
    <location>
        <begin position="57"/>
        <end position="162"/>
    </location>
</feature>
<dbReference type="GO" id="GO:0048046">
    <property type="term" value="C:apoplast"/>
    <property type="evidence" value="ECO:0007669"/>
    <property type="project" value="UniProtKB-SubCell"/>
</dbReference>
<dbReference type="Gramene" id="rna-gnl|WGS:JABURB|Cocit.L4665.1">
    <property type="protein sequence ID" value="cds-KAF7851074.1"/>
    <property type="gene ID" value="gene-BT93_L4665"/>
</dbReference>
<organism evidence="10 11">
    <name type="scientific">Corymbia citriodora subsp. variegata</name>
    <dbReference type="NCBI Taxonomy" id="360336"/>
    <lineage>
        <taxon>Eukaryota</taxon>
        <taxon>Viridiplantae</taxon>
        <taxon>Streptophyta</taxon>
        <taxon>Embryophyta</taxon>
        <taxon>Tracheophyta</taxon>
        <taxon>Spermatophyta</taxon>
        <taxon>Magnoliopsida</taxon>
        <taxon>eudicotyledons</taxon>
        <taxon>Gunneridae</taxon>
        <taxon>Pentapetalae</taxon>
        <taxon>rosids</taxon>
        <taxon>malvids</taxon>
        <taxon>Myrtales</taxon>
        <taxon>Myrtaceae</taxon>
        <taxon>Myrtoideae</taxon>
        <taxon>Eucalypteae</taxon>
        <taxon>Corymbia</taxon>
    </lineage>
</organism>
<protein>
    <submittedName>
        <fullName evidence="10">Uncharacterized protein</fullName>
    </submittedName>
</protein>
<dbReference type="GO" id="GO:0006995">
    <property type="term" value="P:cellular response to nitrogen starvation"/>
    <property type="evidence" value="ECO:0007669"/>
    <property type="project" value="UniProtKB-ARBA"/>
</dbReference>
<keyword evidence="11" id="KW-1185">Reference proteome</keyword>
<feature type="transmembrane region" description="Helical" evidence="9">
    <location>
        <begin position="6"/>
        <end position="24"/>
    </location>
</feature>
<evidence type="ECO:0000256" key="5">
    <source>
        <dbReference type="ARBA" id="ARBA00022702"/>
    </source>
</evidence>
<accession>A0A8T0CV85</accession>
<evidence type="ECO:0000256" key="4">
    <source>
        <dbReference type="ARBA" id="ARBA00022525"/>
    </source>
</evidence>
<dbReference type="PANTHER" id="PTHR33348:SF44">
    <property type="entry name" value="PRECURSOR OF CEP6"/>
    <property type="match status" value="1"/>
</dbReference>
<sequence length="162" mass="17683">MADLQVMLKFVIIFICIAFSAILTSEGRLIKSAWEDEPRAMDNEKMHEQAMQFLTPSQSRMNDDHSDAREETVPSPTAHDQAADLGDSEAVYKDDFRPTTSGSSPGVGHSFTGLKKEAVHPKAPSGDEERLTVTGTPDDFEATRPGHSPGVGHAFQNEEPKA</sequence>
<dbReference type="PANTHER" id="PTHR33348">
    <property type="entry name" value="PRECURSOR OF CEP5"/>
    <property type="match status" value="1"/>
</dbReference>
<keyword evidence="9" id="KW-0812">Transmembrane</keyword>
<dbReference type="OrthoDB" id="1675975at2759"/>